<proteinExistence type="predicted"/>
<accession>A0ACB7Z6W8</accession>
<evidence type="ECO:0000313" key="1">
    <source>
        <dbReference type="EMBL" id="KAH7861554.1"/>
    </source>
</evidence>
<dbReference type="EMBL" id="CM037154">
    <property type="protein sequence ID" value="KAH7861554.1"/>
    <property type="molecule type" value="Genomic_DNA"/>
</dbReference>
<sequence length="357" mass="40581">MERSTNLEESNPEKEPSENSDFVAEGGTSAKAVEEVGEGTSAQVVEEVGEDAILGDDEEDGNSIDSSDDNESVVDSSDDEKGKKKVKRPQFNEERDMRNPKLVGGTYFLMVDNTTTFQIKTITGEHVCARKYQNRWASAEWLAKKYLDKLIDDPDWKVTVMQSDVKRARMLDVLESHIYRAKRKAELIVEGDYGEQYFRLWDYCDMIVRENPGSCAKLLVDRPLVDDVSYFQRIFIMFDIQAKGFVGNCRPIIHLDACFLKGPSGGQFIHAVGRDGNNQMYPLAMVVMESELKSSWTWFLDILTDAIGKPKEKGWVFMSDRQKASVVTYNLLSFILSTLKCKNEYIKWASRSLALHL</sequence>
<organism evidence="1 2">
    <name type="scientific">Vaccinium darrowii</name>
    <dbReference type="NCBI Taxonomy" id="229202"/>
    <lineage>
        <taxon>Eukaryota</taxon>
        <taxon>Viridiplantae</taxon>
        <taxon>Streptophyta</taxon>
        <taxon>Embryophyta</taxon>
        <taxon>Tracheophyta</taxon>
        <taxon>Spermatophyta</taxon>
        <taxon>Magnoliopsida</taxon>
        <taxon>eudicotyledons</taxon>
        <taxon>Gunneridae</taxon>
        <taxon>Pentapetalae</taxon>
        <taxon>asterids</taxon>
        <taxon>Ericales</taxon>
        <taxon>Ericaceae</taxon>
        <taxon>Vaccinioideae</taxon>
        <taxon>Vaccinieae</taxon>
        <taxon>Vaccinium</taxon>
    </lineage>
</organism>
<dbReference type="Proteomes" id="UP000828048">
    <property type="component" value="Chromosome 4"/>
</dbReference>
<reference evidence="1 2" key="1">
    <citation type="journal article" date="2021" name="Hortic Res">
        <title>High-quality reference genome and annotation aids understanding of berry development for evergreen blueberry (Vaccinium darrowii).</title>
        <authorList>
            <person name="Yu J."/>
            <person name="Hulse-Kemp A.M."/>
            <person name="Babiker E."/>
            <person name="Staton M."/>
        </authorList>
    </citation>
    <scope>NUCLEOTIDE SEQUENCE [LARGE SCALE GENOMIC DNA]</scope>
    <source>
        <strain evidence="2">cv. NJ 8807/NJ 8810</strain>
        <tissue evidence="1">Young leaf</tissue>
    </source>
</reference>
<comment type="caution">
    <text evidence="1">The sequence shown here is derived from an EMBL/GenBank/DDBJ whole genome shotgun (WGS) entry which is preliminary data.</text>
</comment>
<protein>
    <submittedName>
        <fullName evidence="1">Uncharacterized protein</fullName>
    </submittedName>
</protein>
<keyword evidence="2" id="KW-1185">Reference proteome</keyword>
<name>A0ACB7Z6W8_9ERIC</name>
<evidence type="ECO:0000313" key="2">
    <source>
        <dbReference type="Proteomes" id="UP000828048"/>
    </source>
</evidence>
<gene>
    <name evidence="1" type="ORF">Vadar_027697</name>
</gene>